<dbReference type="AlphaFoldDB" id="A0AAV1HKY7"/>
<organism evidence="2 3">
    <name type="scientific">Xyrichtys novacula</name>
    <name type="common">Pearly razorfish</name>
    <name type="synonym">Hemipteronotus novacula</name>
    <dbReference type="NCBI Taxonomy" id="13765"/>
    <lineage>
        <taxon>Eukaryota</taxon>
        <taxon>Metazoa</taxon>
        <taxon>Chordata</taxon>
        <taxon>Craniata</taxon>
        <taxon>Vertebrata</taxon>
        <taxon>Euteleostomi</taxon>
        <taxon>Actinopterygii</taxon>
        <taxon>Neopterygii</taxon>
        <taxon>Teleostei</taxon>
        <taxon>Neoteleostei</taxon>
        <taxon>Acanthomorphata</taxon>
        <taxon>Eupercaria</taxon>
        <taxon>Labriformes</taxon>
        <taxon>Labridae</taxon>
        <taxon>Xyrichtys</taxon>
    </lineage>
</organism>
<feature type="region of interest" description="Disordered" evidence="1">
    <location>
        <begin position="1"/>
        <end position="62"/>
    </location>
</feature>
<gene>
    <name evidence="2" type="ORF">XNOV1_A012307</name>
</gene>
<feature type="compositionally biased region" description="Acidic residues" evidence="1">
    <location>
        <begin position="1"/>
        <end position="15"/>
    </location>
</feature>
<evidence type="ECO:0000313" key="2">
    <source>
        <dbReference type="EMBL" id="CAJ1086720.1"/>
    </source>
</evidence>
<accession>A0AAV1HKY7</accession>
<feature type="compositionally biased region" description="Basic and acidic residues" evidence="1">
    <location>
        <begin position="44"/>
        <end position="54"/>
    </location>
</feature>
<name>A0AAV1HKY7_XYRNO</name>
<protein>
    <submittedName>
        <fullName evidence="2">Uncharacterized protein</fullName>
    </submittedName>
</protein>
<dbReference type="Proteomes" id="UP001178508">
    <property type="component" value="Chromosome 23"/>
</dbReference>
<reference evidence="2" key="1">
    <citation type="submission" date="2023-08" db="EMBL/GenBank/DDBJ databases">
        <authorList>
            <person name="Alioto T."/>
            <person name="Alioto T."/>
            <person name="Gomez Garrido J."/>
        </authorList>
    </citation>
    <scope>NUCLEOTIDE SEQUENCE</scope>
</reference>
<evidence type="ECO:0000256" key="1">
    <source>
        <dbReference type="SAM" id="MobiDB-lite"/>
    </source>
</evidence>
<keyword evidence="3" id="KW-1185">Reference proteome</keyword>
<evidence type="ECO:0000313" key="3">
    <source>
        <dbReference type="Proteomes" id="UP001178508"/>
    </source>
</evidence>
<proteinExistence type="predicted"/>
<dbReference type="EMBL" id="OY660886">
    <property type="protein sequence ID" value="CAJ1086720.1"/>
    <property type="molecule type" value="Genomic_DNA"/>
</dbReference>
<sequence>MYDSEEDSPDCEDEYTPGTVRQVGIGPRGRPPQAGQHSLGSHGRGREQGRDQQRDQGPSALALEDLTCVESIKLIDWQMIRYA</sequence>